<dbReference type="Pfam" id="PF08479">
    <property type="entry name" value="POTRA_2"/>
    <property type="match status" value="1"/>
</dbReference>
<evidence type="ECO:0000256" key="3">
    <source>
        <dbReference type="ARBA" id="ARBA00023237"/>
    </source>
</evidence>
<dbReference type="PANTHER" id="PTHR34597">
    <property type="entry name" value="SLR1661 PROTEIN"/>
    <property type="match status" value="1"/>
</dbReference>
<feature type="domain" description="Haemolysin activator HlyB C-terminal" evidence="5">
    <location>
        <begin position="202"/>
        <end position="508"/>
    </location>
</feature>
<dbReference type="GO" id="GO:0008320">
    <property type="term" value="F:protein transmembrane transporter activity"/>
    <property type="evidence" value="ECO:0007669"/>
    <property type="project" value="TreeGrafter"/>
</dbReference>
<keyword evidence="1" id="KW-1134">Transmembrane beta strand</keyword>
<evidence type="ECO:0000256" key="4">
    <source>
        <dbReference type="SAM" id="SignalP"/>
    </source>
</evidence>
<gene>
    <name evidence="8" type="ORF">W822_14105</name>
</gene>
<accession>V8QRE7</accession>
<keyword evidence="1" id="KW-0472">Membrane</keyword>
<dbReference type="PANTHER" id="PTHR34597:SF3">
    <property type="entry name" value="OUTER MEMBRANE TRANSPORTER CDIB"/>
    <property type="match status" value="1"/>
</dbReference>
<dbReference type="GO" id="GO:0046819">
    <property type="term" value="P:protein secretion by the type V secretion system"/>
    <property type="evidence" value="ECO:0007669"/>
    <property type="project" value="TreeGrafter"/>
</dbReference>
<evidence type="ECO:0000313" key="8">
    <source>
        <dbReference type="EMBL" id="ETF01900.1"/>
    </source>
</evidence>
<dbReference type="RefSeq" id="WP_024005775.1">
    <property type="nucleotide sequence ID" value="NZ_KI650980.1"/>
</dbReference>
<organism evidence="8 9">
    <name type="scientific">Advenella kashmirensis W13003</name>
    <dbReference type="NCBI Taxonomy" id="1424334"/>
    <lineage>
        <taxon>Bacteria</taxon>
        <taxon>Pseudomonadati</taxon>
        <taxon>Pseudomonadota</taxon>
        <taxon>Betaproteobacteria</taxon>
        <taxon>Burkholderiales</taxon>
        <taxon>Alcaligenaceae</taxon>
    </lineage>
</organism>
<dbReference type="InterPro" id="IPR035251">
    <property type="entry name" value="ShlB_POTRA"/>
</dbReference>
<dbReference type="Pfam" id="PF17287">
    <property type="entry name" value="POTRA_3"/>
    <property type="match status" value="1"/>
</dbReference>
<dbReference type="Gene3D" id="2.40.160.50">
    <property type="entry name" value="membrane protein fhac: a member of the omp85/tpsb transporter family"/>
    <property type="match status" value="1"/>
</dbReference>
<feature type="signal peptide" evidence="4">
    <location>
        <begin position="1"/>
        <end position="23"/>
    </location>
</feature>
<dbReference type="InterPro" id="IPR013686">
    <property type="entry name" value="Polypept-transport_assoc_ShlB"/>
</dbReference>
<evidence type="ECO:0000313" key="9">
    <source>
        <dbReference type="Proteomes" id="UP000018733"/>
    </source>
</evidence>
<protein>
    <submittedName>
        <fullName evidence="8">Hemin-binding protein</fullName>
    </submittedName>
</protein>
<dbReference type="EMBL" id="AYXT01000010">
    <property type="protein sequence ID" value="ETF01900.1"/>
    <property type="molecule type" value="Genomic_DNA"/>
</dbReference>
<dbReference type="PIRSF" id="PIRSF029745">
    <property type="entry name" value="FhaC"/>
    <property type="match status" value="1"/>
</dbReference>
<dbReference type="Proteomes" id="UP000018733">
    <property type="component" value="Unassembled WGS sequence"/>
</dbReference>
<comment type="caution">
    <text evidence="8">The sequence shown here is derived from an EMBL/GenBank/DDBJ whole genome shotgun (WGS) entry which is preliminary data.</text>
</comment>
<keyword evidence="9" id="KW-1185">Reference proteome</keyword>
<dbReference type="GO" id="GO:0098046">
    <property type="term" value="C:type V protein secretion system complex"/>
    <property type="evidence" value="ECO:0007669"/>
    <property type="project" value="TreeGrafter"/>
</dbReference>
<evidence type="ECO:0000259" key="5">
    <source>
        <dbReference type="Pfam" id="PF03865"/>
    </source>
</evidence>
<evidence type="ECO:0000259" key="7">
    <source>
        <dbReference type="Pfam" id="PF17287"/>
    </source>
</evidence>
<reference evidence="8 9" key="1">
    <citation type="journal article" date="2014" name="Genome Announc.">
        <title>Draft Genome Sequence of Advenella kashmirensis Strain W13003, a Polycyclic Aromatic Hydrocarbon-Degrading Bacterium.</title>
        <authorList>
            <person name="Wang X."/>
            <person name="Jin D."/>
            <person name="Zhou L."/>
            <person name="Wu L."/>
            <person name="An W."/>
            <person name="Zhao L."/>
        </authorList>
    </citation>
    <scope>NUCLEOTIDE SEQUENCE [LARGE SCALE GENOMIC DNA]</scope>
    <source>
        <strain evidence="8 9">W13003</strain>
    </source>
</reference>
<feature type="domain" description="Polypeptide-transport-associated ShlB-type" evidence="6">
    <location>
        <begin position="95"/>
        <end position="146"/>
    </location>
</feature>
<feature type="chain" id="PRO_5004771654" evidence="4">
    <location>
        <begin position="24"/>
        <end position="546"/>
    </location>
</feature>
<name>V8QRE7_9BURK</name>
<keyword evidence="2" id="KW-0812">Transmembrane</keyword>
<dbReference type="eggNOG" id="COG2831">
    <property type="taxonomic scope" value="Bacteria"/>
</dbReference>
<proteinExistence type="predicted"/>
<dbReference type="InterPro" id="IPR005565">
    <property type="entry name" value="Hemolysn_activator_HlyB_C"/>
</dbReference>
<evidence type="ECO:0000259" key="6">
    <source>
        <dbReference type="Pfam" id="PF08479"/>
    </source>
</evidence>
<keyword evidence="4" id="KW-0732">Signal</keyword>
<dbReference type="Pfam" id="PF03865">
    <property type="entry name" value="ShlB"/>
    <property type="match status" value="1"/>
</dbReference>
<dbReference type="InterPro" id="IPR027282">
    <property type="entry name" value="TPS"/>
</dbReference>
<dbReference type="OrthoDB" id="290122at2"/>
<dbReference type="InterPro" id="IPR051544">
    <property type="entry name" value="TPS_OM_transporter"/>
</dbReference>
<dbReference type="AlphaFoldDB" id="V8QRE7"/>
<feature type="domain" description="ShlB POTRA" evidence="7">
    <location>
        <begin position="161"/>
        <end position="198"/>
    </location>
</feature>
<keyword evidence="3" id="KW-0998">Cell outer membrane</keyword>
<dbReference type="STRING" id="1424334.W822_14105"/>
<dbReference type="HOGENOM" id="CLU_020581_4_0_4"/>
<evidence type="ECO:0000256" key="2">
    <source>
        <dbReference type="ARBA" id="ARBA00022692"/>
    </source>
</evidence>
<evidence type="ECO:0000256" key="1">
    <source>
        <dbReference type="ARBA" id="ARBA00022452"/>
    </source>
</evidence>
<sequence length="546" mass="61776">MFRFKSALRYALLLWMVQFGATAQGAYVSDHVNVQRSAQRELDRIRHEQQQRRILQQQYQPLQASEQPTFQGRGQSCLDYQQLLLVGKTRVDIEALLPRAGECLNADRLNQLSRDITTAYLNKGYLHQSLAFEPKGQILYLRITEGVVRSISGADAIVNPQMLFPGLQGDALNIHRLDQGLDHTNRFLSNRVTVDVLPQEDGNIDLLLRNTSAGRASGYIALDNSGSQGTGQWVARTGLIIDSPFALSDSLTFSASHSFKNRHFDPYSRSLAFQYSVPYGYWDFSVFGSISQYRTALAINNNQYELDGRTWQAGGRVNYVFSRGSNHVSSIYGQLERIAARGRFEKSVIYLQSPSIVNAQLGWSHLQVMPSGVLMSDVGFEQGLPWVSGYADEYKKAYRKVNLNLNAQFHHRSGQTLWRHNHELIAQYSPDFLPTIKQLELLDRYAIRGLGRYSAAAEKGAVLRNNLYLSVSRGDWDIEPYVGFDIGVIKPTPATDTVWGHSWSVGLKLNHRQGAEARVEFSKGRFKEDRESLSDSSLSLKLMYWF</sequence>
<dbReference type="PATRIC" id="fig|1424334.3.peg.2833"/>